<protein>
    <submittedName>
        <fullName evidence="1">Uncharacterized protein</fullName>
    </submittedName>
</protein>
<accession>A0AAW1N909</accession>
<name>A0AAW1N909_SAPOF</name>
<proteinExistence type="predicted"/>
<reference evidence="1" key="1">
    <citation type="submission" date="2024-03" db="EMBL/GenBank/DDBJ databases">
        <title>WGS assembly of Saponaria officinalis var. Norfolk2.</title>
        <authorList>
            <person name="Jenkins J."/>
            <person name="Shu S."/>
            <person name="Grimwood J."/>
            <person name="Barry K."/>
            <person name="Goodstein D."/>
            <person name="Schmutz J."/>
            <person name="Leebens-Mack J."/>
            <person name="Osbourn A."/>
        </authorList>
    </citation>
    <scope>NUCLEOTIDE SEQUENCE [LARGE SCALE GENOMIC DNA]</scope>
    <source>
        <strain evidence="1">JIC</strain>
    </source>
</reference>
<dbReference type="Proteomes" id="UP001443914">
    <property type="component" value="Unassembled WGS sequence"/>
</dbReference>
<dbReference type="AlphaFoldDB" id="A0AAW1N909"/>
<sequence length="111" mass="13122">MLGDSRAFWSMCALGFLVDYRLFNAFTMNRFLEEHLVTRGLVTVYRLGDIYAFHCNNEDYLLELVERSVASFDGALMVFSRWFPGVVPRTVRFARACIWVRVCVREYYDIR</sequence>
<organism evidence="1 2">
    <name type="scientific">Saponaria officinalis</name>
    <name type="common">Common soapwort</name>
    <name type="synonym">Lychnis saponaria</name>
    <dbReference type="NCBI Taxonomy" id="3572"/>
    <lineage>
        <taxon>Eukaryota</taxon>
        <taxon>Viridiplantae</taxon>
        <taxon>Streptophyta</taxon>
        <taxon>Embryophyta</taxon>
        <taxon>Tracheophyta</taxon>
        <taxon>Spermatophyta</taxon>
        <taxon>Magnoliopsida</taxon>
        <taxon>eudicotyledons</taxon>
        <taxon>Gunneridae</taxon>
        <taxon>Pentapetalae</taxon>
        <taxon>Caryophyllales</taxon>
        <taxon>Caryophyllaceae</taxon>
        <taxon>Caryophylleae</taxon>
        <taxon>Saponaria</taxon>
    </lineage>
</organism>
<evidence type="ECO:0000313" key="2">
    <source>
        <dbReference type="Proteomes" id="UP001443914"/>
    </source>
</evidence>
<comment type="caution">
    <text evidence="1">The sequence shown here is derived from an EMBL/GenBank/DDBJ whole genome shotgun (WGS) entry which is preliminary data.</text>
</comment>
<dbReference type="EMBL" id="JBDFQZ010000001">
    <property type="protein sequence ID" value="KAK9756051.1"/>
    <property type="molecule type" value="Genomic_DNA"/>
</dbReference>
<evidence type="ECO:0000313" key="1">
    <source>
        <dbReference type="EMBL" id="KAK9756051.1"/>
    </source>
</evidence>
<keyword evidence="2" id="KW-1185">Reference proteome</keyword>
<gene>
    <name evidence="1" type="ORF">RND81_01G070000</name>
</gene>